<dbReference type="SMART" id="SM00230">
    <property type="entry name" value="CysPc"/>
    <property type="match status" value="1"/>
</dbReference>
<dbReference type="InterPro" id="IPR001300">
    <property type="entry name" value="Peptidase_C2_calpain_cat"/>
</dbReference>
<keyword evidence="11" id="KW-1185">Reference proteome</keyword>
<name>A0AA36NK56_9DINO</name>
<keyword evidence="4" id="KW-0788">Thiol protease</keyword>
<dbReference type="InterPro" id="IPR038765">
    <property type="entry name" value="Papain-like_cys_pep_sf"/>
</dbReference>
<evidence type="ECO:0000313" key="10">
    <source>
        <dbReference type="EMBL" id="CAJ1410452.1"/>
    </source>
</evidence>
<accession>A0AA36NK56</accession>
<dbReference type="GO" id="GO:0008270">
    <property type="term" value="F:zinc ion binding"/>
    <property type="evidence" value="ECO:0007669"/>
    <property type="project" value="UniProtKB-KW"/>
</dbReference>
<proteinExistence type="inferred from homology"/>
<dbReference type="PROSITE" id="PS50330">
    <property type="entry name" value="UIM"/>
    <property type="match status" value="1"/>
</dbReference>
<comment type="caution">
    <text evidence="6">Lacks conserved residue(s) required for the propagation of feature annotation.</text>
</comment>
<evidence type="ECO:0000259" key="9">
    <source>
        <dbReference type="PROSITE" id="PS50203"/>
    </source>
</evidence>
<dbReference type="PANTHER" id="PTHR10183:SF379">
    <property type="entry name" value="CALPAIN-5"/>
    <property type="match status" value="1"/>
</dbReference>
<evidence type="ECO:0000256" key="6">
    <source>
        <dbReference type="PROSITE-ProRule" id="PRU00239"/>
    </source>
</evidence>
<keyword evidence="5" id="KW-0479">Metal-binding</keyword>
<keyword evidence="3" id="KW-0378">Hydrolase</keyword>
<dbReference type="Gene3D" id="3.90.70.10">
    <property type="entry name" value="Cysteine proteinases"/>
    <property type="match status" value="1"/>
</dbReference>
<dbReference type="Gene3D" id="1.20.120.1750">
    <property type="match status" value="1"/>
</dbReference>
<evidence type="ECO:0000256" key="4">
    <source>
        <dbReference type="ARBA" id="ARBA00022807"/>
    </source>
</evidence>
<keyword evidence="5" id="KW-0862">Zinc</keyword>
<dbReference type="EMBL" id="CAUJNA010003817">
    <property type="protein sequence ID" value="CAJ1410452.1"/>
    <property type="molecule type" value="Genomic_DNA"/>
</dbReference>
<comment type="caution">
    <text evidence="10">The sequence shown here is derived from an EMBL/GenBank/DDBJ whole genome shotgun (WGS) entry which is preliminary data.</text>
</comment>
<dbReference type="InterPro" id="IPR001841">
    <property type="entry name" value="Znf_RING"/>
</dbReference>
<evidence type="ECO:0000313" key="11">
    <source>
        <dbReference type="Proteomes" id="UP001178507"/>
    </source>
</evidence>
<dbReference type="InterPro" id="IPR022684">
    <property type="entry name" value="Calpain_cysteine_protease"/>
</dbReference>
<keyword evidence="5" id="KW-0863">Zinc-finger</keyword>
<dbReference type="PROSITE" id="PS50203">
    <property type="entry name" value="CALPAIN_CAT"/>
    <property type="match status" value="1"/>
</dbReference>
<evidence type="ECO:0000256" key="2">
    <source>
        <dbReference type="ARBA" id="ARBA00022670"/>
    </source>
</evidence>
<dbReference type="SUPFAM" id="SSF54001">
    <property type="entry name" value="Cysteine proteinases"/>
    <property type="match status" value="1"/>
</dbReference>
<dbReference type="PRINTS" id="PR00704">
    <property type="entry name" value="CALPAIN"/>
</dbReference>
<protein>
    <submittedName>
        <fullName evidence="10">Uncharacterized protein</fullName>
    </submittedName>
</protein>
<evidence type="ECO:0000256" key="5">
    <source>
        <dbReference type="PROSITE-ProRule" id="PRU00175"/>
    </source>
</evidence>
<evidence type="ECO:0000256" key="7">
    <source>
        <dbReference type="SAM" id="MobiDB-lite"/>
    </source>
</evidence>
<dbReference type="GO" id="GO:0006508">
    <property type="term" value="P:proteolysis"/>
    <property type="evidence" value="ECO:0007669"/>
    <property type="project" value="UniProtKB-KW"/>
</dbReference>
<evidence type="ECO:0000256" key="3">
    <source>
        <dbReference type="ARBA" id="ARBA00022801"/>
    </source>
</evidence>
<dbReference type="PROSITE" id="PS50089">
    <property type="entry name" value="ZF_RING_2"/>
    <property type="match status" value="1"/>
</dbReference>
<dbReference type="AlphaFoldDB" id="A0AA36NK56"/>
<feature type="region of interest" description="Disordered" evidence="7">
    <location>
        <begin position="1"/>
        <end position="21"/>
    </location>
</feature>
<dbReference type="Proteomes" id="UP001178507">
    <property type="component" value="Unassembled WGS sequence"/>
</dbReference>
<dbReference type="GO" id="GO:0004198">
    <property type="term" value="F:calcium-dependent cysteine-type endopeptidase activity"/>
    <property type="evidence" value="ECO:0007669"/>
    <property type="project" value="InterPro"/>
</dbReference>
<dbReference type="Pfam" id="PF00648">
    <property type="entry name" value="Peptidase_C2"/>
    <property type="match status" value="1"/>
</dbReference>
<organism evidence="10 11">
    <name type="scientific">Effrenium voratum</name>
    <dbReference type="NCBI Taxonomy" id="2562239"/>
    <lineage>
        <taxon>Eukaryota</taxon>
        <taxon>Sar</taxon>
        <taxon>Alveolata</taxon>
        <taxon>Dinophyceae</taxon>
        <taxon>Suessiales</taxon>
        <taxon>Symbiodiniaceae</taxon>
        <taxon>Effrenium</taxon>
    </lineage>
</organism>
<reference evidence="10" key="1">
    <citation type="submission" date="2023-08" db="EMBL/GenBank/DDBJ databases">
        <authorList>
            <person name="Chen Y."/>
            <person name="Shah S."/>
            <person name="Dougan E. K."/>
            <person name="Thang M."/>
            <person name="Chan C."/>
        </authorList>
    </citation>
    <scope>NUCLEOTIDE SEQUENCE</scope>
</reference>
<feature type="domain" description="RING-type" evidence="8">
    <location>
        <begin position="764"/>
        <end position="811"/>
    </location>
</feature>
<gene>
    <name evidence="10" type="ORF">EVOR1521_LOCUS31276</name>
</gene>
<dbReference type="InterPro" id="IPR003903">
    <property type="entry name" value="UIM_dom"/>
</dbReference>
<keyword evidence="2" id="KW-0645">Protease</keyword>
<evidence type="ECO:0000256" key="1">
    <source>
        <dbReference type="ARBA" id="ARBA00007623"/>
    </source>
</evidence>
<dbReference type="PANTHER" id="PTHR10183">
    <property type="entry name" value="CALPAIN"/>
    <property type="match status" value="1"/>
</dbReference>
<evidence type="ECO:0000259" key="8">
    <source>
        <dbReference type="PROSITE" id="PS50089"/>
    </source>
</evidence>
<dbReference type="Gene3D" id="3.30.40.10">
    <property type="entry name" value="Zinc/RING finger domain, C3HC4 (zinc finger)"/>
    <property type="match status" value="1"/>
</dbReference>
<dbReference type="SUPFAM" id="SSF57850">
    <property type="entry name" value="RING/U-box"/>
    <property type="match status" value="2"/>
</dbReference>
<feature type="domain" description="Calpain catalytic" evidence="9">
    <location>
        <begin position="121"/>
        <end position="418"/>
    </location>
</feature>
<dbReference type="InterPro" id="IPR013083">
    <property type="entry name" value="Znf_RING/FYVE/PHD"/>
</dbReference>
<sequence>MGSRFRRSKATAAPAKPSDGWGWIRGDDVEAAVAEQHRLGAQTALLGQGAEGFVDHEFPAQSRAIDGLVPPVKRGQEALLELLTAEKDEDSEEEDFVASAPRCFCGRRSRQGRVQLKMGAVARRPFFRCGTRSCRFFGFGELGPSREAVAVTWARLRTNVVSGLVVVGRDGFRPEDARLGQQSESLGDALFVEAVAVLAERPRALEKLLAYSWTASGCHEVRLCIAGLWRASFVDERFPMSASSAKNLHESLAFGRCAGNQLWIPLLEKAYAKAFSAYQFAFPGTALHSFLEELTGAVVERVVLQPSRSSRSRSKNQELDASELWEFLQQQQQRGSLMACSARSSLPGCSSVFAVLDVSARQVRLRNPRVASSGSYETALAVLCGRSAEASTYADGSFWVDFEDFPDSFSQVCVCHAASAGGNLAHMQTFEGDFTADNLGVRGCSLRVAGAGDLWISCLQPTPRGARLLQPSMGHVLNDLGLVAISEAGAVLAVAFGGSTERFSCRLALQGALQLFPVSFRGWPGPVRLRLQSTEPLMVQPAEMPQGLWGLLWGLSRSPDSGALRGESSRLQIPGEGDLELLIWRLEGAALLVVDNPSSQAVVVQGLVKGNFVVTQTARGPQQGEWCEQNETSFAAGSVTQWRQYAVEDIVPAACRQLCSVHFAVNLDWDLEVLSVQASEAPAGMLGSRPKTHPFAPQFIATKRWATEKNLTSDAEDAELQLALALSLSETTTKRWARRNMRAQVAVAEVAEVTEVTEVAAERCAVCIEPVVARAPVSCCAQLCRSCAQLWAEEQESQGLAAHEISCPLCSQRVPDSALPELLSAAALGRARARLNRASVPAVPDTLPSRTLARLGLKKCPGCGEGLQKESETCHKMICRSCRARFCFRCLARLEYFNCGCSGAEHRFVDPLDGRILTHQPETGR</sequence>
<comment type="similarity">
    <text evidence="1">Belongs to the peptidase C2 family.</text>
</comment>